<evidence type="ECO:0000259" key="8">
    <source>
        <dbReference type="PROSITE" id="PS52019"/>
    </source>
</evidence>
<reference evidence="9 10" key="1">
    <citation type="submission" date="2016-10" db="EMBL/GenBank/DDBJ databases">
        <title>Genome sequence of Streptomyces sp. MUSC 1.</title>
        <authorList>
            <person name="Lee L.-H."/>
            <person name="Ser H.-L."/>
            <person name="Law J.W.-F."/>
        </authorList>
    </citation>
    <scope>NUCLEOTIDE SEQUENCE [LARGE SCALE GENOMIC DNA]</scope>
    <source>
        <strain evidence="9 10">MUSC 1</strain>
    </source>
</reference>
<dbReference type="CDD" id="cd08956">
    <property type="entry name" value="KR_3_FAS_SDR_x"/>
    <property type="match status" value="1"/>
</dbReference>
<feature type="region of interest" description="C-terminal hotdog fold" evidence="5">
    <location>
        <begin position="162"/>
        <end position="310"/>
    </location>
</feature>
<dbReference type="PROSITE" id="PS00012">
    <property type="entry name" value="PHOSPHOPANTETHEINE"/>
    <property type="match status" value="1"/>
</dbReference>
<dbReference type="GO" id="GO:0004312">
    <property type="term" value="F:fatty acid synthase activity"/>
    <property type="evidence" value="ECO:0007669"/>
    <property type="project" value="TreeGrafter"/>
</dbReference>
<dbReference type="InterPro" id="IPR013968">
    <property type="entry name" value="PKS_KR"/>
</dbReference>
<keyword evidence="3" id="KW-0808">Transferase</keyword>
<accession>A0A1S2NTN5</accession>
<evidence type="ECO:0000259" key="7">
    <source>
        <dbReference type="PROSITE" id="PS50075"/>
    </source>
</evidence>
<evidence type="ECO:0000313" key="10">
    <source>
        <dbReference type="Proteomes" id="UP000179642"/>
    </source>
</evidence>
<evidence type="ECO:0000256" key="4">
    <source>
        <dbReference type="ARBA" id="ARBA00023268"/>
    </source>
</evidence>
<dbReference type="Gene3D" id="3.40.50.720">
    <property type="entry name" value="NAD(P)-binding Rossmann-like Domain"/>
    <property type="match status" value="1"/>
</dbReference>
<evidence type="ECO:0000256" key="5">
    <source>
        <dbReference type="PROSITE-ProRule" id="PRU01363"/>
    </source>
</evidence>
<keyword evidence="10" id="KW-1185">Reference proteome</keyword>
<dbReference type="Gene3D" id="3.10.129.110">
    <property type="entry name" value="Polyketide synthase dehydratase"/>
    <property type="match status" value="1"/>
</dbReference>
<dbReference type="Pfam" id="PF08659">
    <property type="entry name" value="KR"/>
    <property type="match status" value="1"/>
</dbReference>
<dbReference type="PROSITE" id="PS50075">
    <property type="entry name" value="CARRIER"/>
    <property type="match status" value="1"/>
</dbReference>
<keyword evidence="4" id="KW-0511">Multifunctional enzyme</keyword>
<dbReference type="PROSITE" id="PS52019">
    <property type="entry name" value="PKS_MFAS_DH"/>
    <property type="match status" value="1"/>
</dbReference>
<sequence>MAGIGAVSTEHPLLGAAVELPDSAAVLFTGRLSAGAYAWLAGYRIGGSHVVPDPVLVELAAMAGDQVGCGRLEALSVREPLVLPKSEAVQLRVTVGEPGESGARSVAVHSRWGDGGVGRPWTCHAEGSLTEEGPSPDWDLEAWPPVGAESVPQERQARDDGSEEERTTRSVWRRGDDLFVEVALTERLRGEAAAFGLHPVLAAAVLDVLPSGEQPADSERPRRVARWSGVSLHASGASILRVRISPLADGAFSVRAADATGAPALTVTSLRPRTVSRGEVSAAGAAQQDGLFGVEWRDTDLASSAGPVPATWAIVGEDTLRARSALMSVGQYTEAYPDLESLAAAVADTSGAPDVVVVTCAAAGGERTGEELAGSVHDTARRALDWARSWVTTPAFERSRLVFLTRGAVPAWDGTGADGRLDLTAAAVWGLVRSAQTEFPDRFLLVDTDASKPAWRALLRAAGSDEPQWALRKRAVRVPRLARLAVAPDGGTTLLDGVDGTVLVTGGTGMLGSALARHLVTEHGVRDLLLTSRQGIGGPGAVDLEAELCALGARVTIAACDVTDRKALAGLLAAIPADRPLRAVVHTAGTLDNGVVSSLTPERLSPVLRPKVDAVLALRDATRDAQLSAFVLFSSFAGVLGGAGQANYAAANTFLDAFAYDMRARGVPVTSIAWGLWEGRSGLAEGKAEALPGSVALPLAQGMQLFDAAQGAGLGLTVAARLDFPALHEGARAGRAPALLRSLLPAPARRTAQDTEAEKTELRHVLAAMATDEERDAALTGLVRDRIATVLGHSSVQSVTATAALKDLGFDSLTSINLRNALNTATNLSLAPSVAFDFASPAELAQHIKQQLLT</sequence>
<dbReference type="GO" id="GO:0017000">
    <property type="term" value="P:antibiotic biosynthetic process"/>
    <property type="evidence" value="ECO:0007669"/>
    <property type="project" value="UniProtKB-ARBA"/>
</dbReference>
<evidence type="ECO:0000256" key="2">
    <source>
        <dbReference type="ARBA" id="ARBA00022553"/>
    </source>
</evidence>
<dbReference type="InterPro" id="IPR049552">
    <property type="entry name" value="PKS_DH_N"/>
</dbReference>
<evidence type="ECO:0000313" key="9">
    <source>
        <dbReference type="EMBL" id="OIJ84918.1"/>
    </source>
</evidence>
<dbReference type="SMART" id="SM00823">
    <property type="entry name" value="PKS_PP"/>
    <property type="match status" value="1"/>
</dbReference>
<feature type="region of interest" description="Disordered" evidence="6">
    <location>
        <begin position="118"/>
        <end position="169"/>
    </location>
</feature>
<dbReference type="Gene3D" id="1.10.1200.10">
    <property type="entry name" value="ACP-like"/>
    <property type="match status" value="1"/>
</dbReference>
<dbReference type="Proteomes" id="UP000179642">
    <property type="component" value="Unassembled WGS sequence"/>
</dbReference>
<dbReference type="AlphaFoldDB" id="A0A1S2NTN5"/>
<dbReference type="SMART" id="SM00826">
    <property type="entry name" value="PKS_DH"/>
    <property type="match status" value="1"/>
</dbReference>
<dbReference type="InterPro" id="IPR049900">
    <property type="entry name" value="PKS_mFAS_DH"/>
</dbReference>
<dbReference type="InterPro" id="IPR006162">
    <property type="entry name" value="Ppantetheine_attach_site"/>
</dbReference>
<dbReference type="InterPro" id="IPR055123">
    <property type="entry name" value="SpnB-like_Rossmann"/>
</dbReference>
<dbReference type="InterPro" id="IPR042104">
    <property type="entry name" value="PKS_dehydratase_sf"/>
</dbReference>
<dbReference type="InterPro" id="IPR020807">
    <property type="entry name" value="PKS_DH"/>
</dbReference>
<name>A0A1S2NTN5_9ACTN</name>
<dbReference type="Pfam" id="PF22953">
    <property type="entry name" value="SpnB_Rossmann"/>
    <property type="match status" value="1"/>
</dbReference>
<evidence type="ECO:0000256" key="1">
    <source>
        <dbReference type="ARBA" id="ARBA00022450"/>
    </source>
</evidence>
<dbReference type="GO" id="GO:0006633">
    <property type="term" value="P:fatty acid biosynthetic process"/>
    <property type="evidence" value="ECO:0007669"/>
    <property type="project" value="TreeGrafter"/>
</dbReference>
<dbReference type="InterPro" id="IPR036736">
    <property type="entry name" value="ACP-like_sf"/>
</dbReference>
<dbReference type="EMBL" id="MLYO01000158">
    <property type="protein sequence ID" value="OIJ84918.1"/>
    <property type="molecule type" value="Genomic_DNA"/>
</dbReference>
<dbReference type="InterPro" id="IPR020806">
    <property type="entry name" value="PKS_PP-bd"/>
</dbReference>
<dbReference type="Pfam" id="PF00550">
    <property type="entry name" value="PP-binding"/>
    <property type="match status" value="1"/>
</dbReference>
<keyword evidence="1" id="KW-0596">Phosphopantetheine</keyword>
<dbReference type="Pfam" id="PF21089">
    <property type="entry name" value="PKS_DH_N"/>
    <property type="match status" value="1"/>
</dbReference>
<keyword evidence="2" id="KW-0597">Phosphoprotein</keyword>
<dbReference type="InterPro" id="IPR036291">
    <property type="entry name" value="NAD(P)-bd_dom_sf"/>
</dbReference>
<feature type="compositionally biased region" description="Basic and acidic residues" evidence="6">
    <location>
        <begin position="155"/>
        <end position="169"/>
    </location>
</feature>
<dbReference type="SUPFAM" id="SSF51735">
    <property type="entry name" value="NAD(P)-binding Rossmann-fold domains"/>
    <property type="match status" value="2"/>
</dbReference>
<organism evidence="9 10">
    <name type="scientific">Streptomyces monashensis</name>
    <dbReference type="NCBI Taxonomy" id="1678012"/>
    <lineage>
        <taxon>Bacteria</taxon>
        <taxon>Bacillati</taxon>
        <taxon>Actinomycetota</taxon>
        <taxon>Actinomycetes</taxon>
        <taxon>Kitasatosporales</taxon>
        <taxon>Streptomycetaceae</taxon>
        <taxon>Streptomyces</taxon>
    </lineage>
</organism>
<dbReference type="GO" id="GO:0031177">
    <property type="term" value="F:phosphopantetheine binding"/>
    <property type="evidence" value="ECO:0007669"/>
    <property type="project" value="InterPro"/>
</dbReference>
<dbReference type="InterPro" id="IPR009081">
    <property type="entry name" value="PP-bd_ACP"/>
</dbReference>
<comment type="caution">
    <text evidence="5">Lacks conserved residue(s) required for the propagation of feature annotation.</text>
</comment>
<feature type="region of interest" description="N-terminal hotdog fold" evidence="5">
    <location>
        <begin position="11"/>
        <end position="136"/>
    </location>
</feature>
<dbReference type="SMART" id="SM00822">
    <property type="entry name" value="PKS_KR"/>
    <property type="match status" value="1"/>
</dbReference>
<protein>
    <submittedName>
        <fullName evidence="9">Uncharacterized protein</fullName>
    </submittedName>
</protein>
<evidence type="ECO:0000256" key="3">
    <source>
        <dbReference type="ARBA" id="ARBA00022679"/>
    </source>
</evidence>
<feature type="domain" description="PKS/mFAS DH" evidence="8">
    <location>
        <begin position="11"/>
        <end position="310"/>
    </location>
</feature>
<comment type="caution">
    <text evidence="9">The sequence shown here is derived from an EMBL/GenBank/DDBJ whole genome shotgun (WGS) entry which is preliminary data.</text>
</comment>
<proteinExistence type="predicted"/>
<feature type="domain" description="Carrier" evidence="7">
    <location>
        <begin position="777"/>
        <end position="852"/>
    </location>
</feature>
<dbReference type="PANTHER" id="PTHR43775">
    <property type="entry name" value="FATTY ACID SYNTHASE"/>
    <property type="match status" value="1"/>
</dbReference>
<gene>
    <name evidence="9" type="ORF">BIV23_44895</name>
</gene>
<dbReference type="InterPro" id="IPR057326">
    <property type="entry name" value="KR_dom"/>
</dbReference>
<dbReference type="SUPFAM" id="SSF47336">
    <property type="entry name" value="ACP-like"/>
    <property type="match status" value="1"/>
</dbReference>
<evidence type="ECO:0000256" key="6">
    <source>
        <dbReference type="SAM" id="MobiDB-lite"/>
    </source>
</evidence>
<dbReference type="PANTHER" id="PTHR43775:SF51">
    <property type="entry name" value="INACTIVE PHENOLPHTHIOCEROL SYNTHESIS POLYKETIDE SYNTHASE TYPE I PKS1-RELATED"/>
    <property type="match status" value="1"/>
</dbReference>
<dbReference type="InterPro" id="IPR050091">
    <property type="entry name" value="PKS_NRPS_Biosynth_Enz"/>
</dbReference>